<gene>
    <name evidence="11" type="ORF">UFOPK4098_00403</name>
    <name evidence="12" type="ORF">UFOPK4347_00692</name>
</gene>
<keyword evidence="6 8" id="KW-0472">Membrane</keyword>
<dbReference type="SUPFAM" id="SSF52266">
    <property type="entry name" value="SGNH hydrolase"/>
    <property type="match status" value="1"/>
</dbReference>
<evidence type="ECO:0000256" key="2">
    <source>
        <dbReference type="ARBA" id="ARBA00022475"/>
    </source>
</evidence>
<dbReference type="InterPro" id="IPR050879">
    <property type="entry name" value="Acyltransferase_3"/>
</dbReference>
<evidence type="ECO:0000259" key="10">
    <source>
        <dbReference type="Pfam" id="PF19040"/>
    </source>
</evidence>
<proteinExistence type="predicted"/>
<dbReference type="Pfam" id="PF01757">
    <property type="entry name" value="Acyl_transf_3"/>
    <property type="match status" value="1"/>
</dbReference>
<feature type="domain" description="Acyltransferase 3" evidence="9">
    <location>
        <begin position="5"/>
        <end position="332"/>
    </location>
</feature>
<dbReference type="PANTHER" id="PTHR23028">
    <property type="entry name" value="ACETYLTRANSFERASE"/>
    <property type="match status" value="1"/>
</dbReference>
<feature type="transmembrane region" description="Helical" evidence="8">
    <location>
        <begin position="166"/>
        <end position="185"/>
    </location>
</feature>
<protein>
    <submittedName>
        <fullName evidence="12">Unannotated protein</fullName>
    </submittedName>
</protein>
<feature type="transmembrane region" description="Helical" evidence="8">
    <location>
        <begin position="72"/>
        <end position="91"/>
    </location>
</feature>
<evidence type="ECO:0000313" key="11">
    <source>
        <dbReference type="EMBL" id="CAB5012951.1"/>
    </source>
</evidence>
<reference evidence="12" key="1">
    <citation type="submission" date="2020-05" db="EMBL/GenBank/DDBJ databases">
        <authorList>
            <person name="Chiriac C."/>
            <person name="Salcher M."/>
            <person name="Ghai R."/>
            <person name="Kavagutti S V."/>
        </authorList>
    </citation>
    <scope>NUCLEOTIDE SEQUENCE</scope>
</reference>
<dbReference type="GO" id="GO:0016747">
    <property type="term" value="F:acyltransferase activity, transferring groups other than amino-acyl groups"/>
    <property type="evidence" value="ECO:0007669"/>
    <property type="project" value="InterPro"/>
</dbReference>
<keyword evidence="3" id="KW-0808">Transferase</keyword>
<evidence type="ECO:0000256" key="5">
    <source>
        <dbReference type="ARBA" id="ARBA00022989"/>
    </source>
</evidence>
<keyword evidence="4 8" id="KW-0812">Transmembrane</keyword>
<dbReference type="InterPro" id="IPR002656">
    <property type="entry name" value="Acyl_transf_3_dom"/>
</dbReference>
<dbReference type="GO" id="GO:0009103">
    <property type="term" value="P:lipopolysaccharide biosynthetic process"/>
    <property type="evidence" value="ECO:0007669"/>
    <property type="project" value="TreeGrafter"/>
</dbReference>
<keyword evidence="7" id="KW-0012">Acyltransferase</keyword>
<evidence type="ECO:0000256" key="8">
    <source>
        <dbReference type="SAM" id="Phobius"/>
    </source>
</evidence>
<organism evidence="12">
    <name type="scientific">freshwater metagenome</name>
    <dbReference type="NCBI Taxonomy" id="449393"/>
    <lineage>
        <taxon>unclassified sequences</taxon>
        <taxon>metagenomes</taxon>
        <taxon>ecological metagenomes</taxon>
    </lineage>
</organism>
<feature type="transmembrane region" description="Helical" evidence="8">
    <location>
        <begin position="32"/>
        <end position="51"/>
    </location>
</feature>
<dbReference type="Gene3D" id="3.40.50.1110">
    <property type="entry name" value="SGNH hydrolase"/>
    <property type="match status" value="1"/>
</dbReference>
<accession>A0A6J7UGM0</accession>
<dbReference type="AlphaFoldDB" id="A0A6J7UGM0"/>
<evidence type="ECO:0000256" key="7">
    <source>
        <dbReference type="ARBA" id="ARBA00023315"/>
    </source>
</evidence>
<feature type="transmembrane region" description="Helical" evidence="8">
    <location>
        <begin position="225"/>
        <end position="243"/>
    </location>
</feature>
<name>A0A6J7UGM0_9ZZZZ</name>
<feature type="transmembrane region" description="Helical" evidence="8">
    <location>
        <begin position="288"/>
        <end position="306"/>
    </location>
</feature>
<evidence type="ECO:0000256" key="1">
    <source>
        <dbReference type="ARBA" id="ARBA00004651"/>
    </source>
</evidence>
<dbReference type="InterPro" id="IPR043968">
    <property type="entry name" value="SGNH"/>
</dbReference>
<feature type="transmembrane region" description="Helical" evidence="8">
    <location>
        <begin position="318"/>
        <end position="335"/>
    </location>
</feature>
<dbReference type="Pfam" id="PF19040">
    <property type="entry name" value="SGNH"/>
    <property type="match status" value="1"/>
</dbReference>
<dbReference type="PANTHER" id="PTHR23028:SF53">
    <property type="entry name" value="ACYL_TRANSF_3 DOMAIN-CONTAINING PROTEIN"/>
    <property type="match status" value="1"/>
</dbReference>
<keyword evidence="5 8" id="KW-1133">Transmembrane helix</keyword>
<feature type="transmembrane region" description="Helical" evidence="8">
    <location>
        <begin position="347"/>
        <end position="370"/>
    </location>
</feature>
<evidence type="ECO:0000259" key="9">
    <source>
        <dbReference type="Pfam" id="PF01757"/>
    </source>
</evidence>
<evidence type="ECO:0000256" key="6">
    <source>
        <dbReference type="ARBA" id="ARBA00023136"/>
    </source>
</evidence>
<feature type="transmembrane region" description="Helical" evidence="8">
    <location>
        <begin position="9"/>
        <end position="26"/>
    </location>
</feature>
<dbReference type="GO" id="GO:0005886">
    <property type="term" value="C:plasma membrane"/>
    <property type="evidence" value="ECO:0007669"/>
    <property type="project" value="UniProtKB-SubCell"/>
</dbReference>
<feature type="domain" description="SGNH" evidence="10">
    <location>
        <begin position="461"/>
        <end position="692"/>
    </location>
</feature>
<feature type="transmembrane region" description="Helical" evidence="8">
    <location>
        <begin position="191"/>
        <end position="213"/>
    </location>
</feature>
<dbReference type="InterPro" id="IPR036514">
    <property type="entry name" value="SGNH_hydro_sf"/>
</dbReference>
<feature type="transmembrane region" description="Helical" evidence="8">
    <location>
        <begin position="249"/>
        <end position="267"/>
    </location>
</feature>
<comment type="subcellular location">
    <subcellularLocation>
        <location evidence="1">Cell membrane</location>
        <topology evidence="1">Multi-pass membrane protein</topology>
    </subcellularLocation>
</comment>
<evidence type="ECO:0000256" key="3">
    <source>
        <dbReference type="ARBA" id="ARBA00022679"/>
    </source>
</evidence>
<feature type="transmembrane region" description="Helical" evidence="8">
    <location>
        <begin position="135"/>
        <end position="157"/>
    </location>
</feature>
<sequence length="709" mass="77670">MKRRDIEGLRALAVGVVVLYHAHFFALRGGFVGVDVFFVLSGFLITSLLASEYGANKRISLRQFYARRARRLLPASTLVVVATVIAGRIWLEPLRLRDLGHDAISSAGFFANITFAHRGTDYLQSTLPPSALQHFWSLAVEEQFYVVWPALLALLLWRSRHFRTRAVVGISVLSIASFAVCIWQTNTTQQWAFFGLHARAWELGLGALLALAWNNVNKIAAWLRAVMGWLGLTAVIASCFVINEKVLFPGYAVLLPVAGTLCVLIAGDDNRFGPQILLRFQPLQFIGARSYSLYLWHWPALIIGEAAYGHTLNATERILLLGIAFCGACLSYVFVENPVRHSAKLQLKPMLALTMGAGLIAISLAAGIVLKSNSSSLASDVVAAAPVAVQTTTTQVSSATTVAPTAETTTTVPGPPPVVVSPSAPLEAVEQGVLAQEVPSNLEPSLRAAMGDKPIIYDNGCHVSVGPSVPKKCEYGAKKSTFTVALFGDSHAAQWFPTIQMTARQQGWRFLPFTKSGCPPIDLITWNMLSSNTYPQCRPWRKNVIEMMIAEKVQVVFISSSVKLMAVNTRNPFLPEQIVEAQTELLTQLKAAGITPILITDTPYPGDNLPICLSRNIKNVPRCTYDREKGYRVERIQAIIDAGAKNEVQVLDISNWLCGLTKCPAIVGNILVNRDGDHITTKYAQWLQPLFDAAVSPYVNYVRQRTSVS</sequence>
<keyword evidence="2" id="KW-1003">Cell membrane</keyword>
<dbReference type="EMBL" id="CAFBQU010000013">
    <property type="protein sequence ID" value="CAB5064076.1"/>
    <property type="molecule type" value="Genomic_DNA"/>
</dbReference>
<evidence type="ECO:0000313" key="12">
    <source>
        <dbReference type="EMBL" id="CAB5064076.1"/>
    </source>
</evidence>
<dbReference type="EMBL" id="CAFBPN010000011">
    <property type="protein sequence ID" value="CAB5012951.1"/>
    <property type="molecule type" value="Genomic_DNA"/>
</dbReference>
<evidence type="ECO:0000256" key="4">
    <source>
        <dbReference type="ARBA" id="ARBA00022692"/>
    </source>
</evidence>